<comment type="caution">
    <text evidence="2">The sequence shown here is derived from an EMBL/GenBank/DDBJ whole genome shotgun (WGS) entry which is preliminary data.</text>
</comment>
<dbReference type="InterPro" id="IPR012337">
    <property type="entry name" value="RNaseH-like_sf"/>
</dbReference>
<evidence type="ECO:0000313" key="2">
    <source>
        <dbReference type="EMBL" id="KAK8543375.1"/>
    </source>
</evidence>
<dbReference type="Pfam" id="PF13456">
    <property type="entry name" value="RVT_3"/>
    <property type="match status" value="1"/>
</dbReference>
<name>A0ABR2DPL6_9ROSI</name>
<protein>
    <recommendedName>
        <fullName evidence="1">RNase H type-1 domain-containing protein</fullName>
    </recommendedName>
</protein>
<proteinExistence type="predicted"/>
<dbReference type="InterPro" id="IPR002156">
    <property type="entry name" value="RNaseH_domain"/>
</dbReference>
<dbReference type="InterPro" id="IPR044730">
    <property type="entry name" value="RNase_H-like_dom_plant"/>
</dbReference>
<reference evidence="2 3" key="1">
    <citation type="journal article" date="2024" name="G3 (Bethesda)">
        <title>Genome assembly of Hibiscus sabdariffa L. provides insights into metabolisms of medicinal natural products.</title>
        <authorList>
            <person name="Kim T."/>
        </authorList>
    </citation>
    <scope>NUCLEOTIDE SEQUENCE [LARGE SCALE GENOMIC DNA]</scope>
    <source>
        <strain evidence="2">TK-2024</strain>
        <tissue evidence="2">Old leaves</tissue>
    </source>
</reference>
<organism evidence="2 3">
    <name type="scientific">Hibiscus sabdariffa</name>
    <name type="common">roselle</name>
    <dbReference type="NCBI Taxonomy" id="183260"/>
    <lineage>
        <taxon>Eukaryota</taxon>
        <taxon>Viridiplantae</taxon>
        <taxon>Streptophyta</taxon>
        <taxon>Embryophyta</taxon>
        <taxon>Tracheophyta</taxon>
        <taxon>Spermatophyta</taxon>
        <taxon>Magnoliopsida</taxon>
        <taxon>eudicotyledons</taxon>
        <taxon>Gunneridae</taxon>
        <taxon>Pentapetalae</taxon>
        <taxon>rosids</taxon>
        <taxon>malvids</taxon>
        <taxon>Malvales</taxon>
        <taxon>Malvaceae</taxon>
        <taxon>Malvoideae</taxon>
        <taxon>Hibiscus</taxon>
    </lineage>
</organism>
<feature type="domain" description="RNase H type-1" evidence="1">
    <location>
        <begin position="25"/>
        <end position="78"/>
    </location>
</feature>
<keyword evidence="3" id="KW-1185">Reference proteome</keyword>
<evidence type="ECO:0000313" key="3">
    <source>
        <dbReference type="Proteomes" id="UP001472677"/>
    </source>
</evidence>
<gene>
    <name evidence="2" type="ORF">V6N12_015925</name>
</gene>
<evidence type="ECO:0000259" key="1">
    <source>
        <dbReference type="Pfam" id="PF13456"/>
    </source>
</evidence>
<sequence length="96" mass="11025">MHQFRIRQTLAQLVALFVTLPEEWIVGYRYFIGLVSSLQAEIWSILIGLQVAWPHDIKRLQMYTDCDQASRLLCASLLETSELSLVQAINSLRNCS</sequence>
<dbReference type="SUPFAM" id="SSF53098">
    <property type="entry name" value="Ribonuclease H-like"/>
    <property type="match status" value="1"/>
</dbReference>
<dbReference type="EMBL" id="JBBPBM010000024">
    <property type="protein sequence ID" value="KAK8543375.1"/>
    <property type="molecule type" value="Genomic_DNA"/>
</dbReference>
<dbReference type="Proteomes" id="UP001472677">
    <property type="component" value="Unassembled WGS sequence"/>
</dbReference>
<dbReference type="CDD" id="cd06222">
    <property type="entry name" value="RNase_H_like"/>
    <property type="match status" value="1"/>
</dbReference>
<accession>A0ABR2DPL6</accession>